<evidence type="ECO:0000256" key="2">
    <source>
        <dbReference type="ARBA" id="ARBA00022692"/>
    </source>
</evidence>
<feature type="compositionally biased region" description="Polar residues" evidence="5">
    <location>
        <begin position="32"/>
        <end position="47"/>
    </location>
</feature>
<dbReference type="PANTHER" id="PTHR23514">
    <property type="entry name" value="BYPASS OF STOP CODON PROTEIN 6"/>
    <property type="match status" value="1"/>
</dbReference>
<feature type="transmembrane region" description="Helical" evidence="6">
    <location>
        <begin position="342"/>
        <end position="361"/>
    </location>
</feature>
<accession>A0A1E3NXS2</accession>
<dbReference type="RefSeq" id="XP_019037188.1">
    <property type="nucleotide sequence ID" value="XM_019185852.1"/>
</dbReference>
<keyword evidence="2 6" id="KW-0812">Transmembrane</keyword>
<feature type="transmembrane region" description="Helical" evidence="6">
    <location>
        <begin position="402"/>
        <end position="424"/>
    </location>
</feature>
<dbReference type="Proteomes" id="UP000094112">
    <property type="component" value="Unassembled WGS sequence"/>
</dbReference>
<feature type="transmembrane region" description="Helical" evidence="6">
    <location>
        <begin position="215"/>
        <end position="235"/>
    </location>
</feature>
<dbReference type="GeneID" id="30203098"/>
<keyword evidence="3 6" id="KW-1133">Transmembrane helix</keyword>
<proteinExistence type="predicted"/>
<evidence type="ECO:0000256" key="5">
    <source>
        <dbReference type="SAM" id="MobiDB-lite"/>
    </source>
</evidence>
<evidence type="ECO:0000313" key="8">
    <source>
        <dbReference type="Proteomes" id="UP000094112"/>
    </source>
</evidence>
<evidence type="ECO:0000313" key="7">
    <source>
        <dbReference type="EMBL" id="ODQ57981.1"/>
    </source>
</evidence>
<feature type="transmembrane region" description="Helical" evidence="6">
    <location>
        <begin position="131"/>
        <end position="149"/>
    </location>
</feature>
<evidence type="ECO:0000256" key="4">
    <source>
        <dbReference type="ARBA" id="ARBA00023136"/>
    </source>
</evidence>
<dbReference type="Pfam" id="PF07690">
    <property type="entry name" value="MFS_1"/>
    <property type="match status" value="1"/>
</dbReference>
<dbReference type="SUPFAM" id="SSF103473">
    <property type="entry name" value="MFS general substrate transporter"/>
    <property type="match status" value="1"/>
</dbReference>
<feature type="transmembrane region" description="Helical" evidence="6">
    <location>
        <begin position="63"/>
        <end position="90"/>
    </location>
</feature>
<dbReference type="FunFam" id="1.20.1250.20:FF:000286">
    <property type="entry name" value="MFS efflux transporter"/>
    <property type="match status" value="1"/>
</dbReference>
<dbReference type="Gene3D" id="1.20.1250.20">
    <property type="entry name" value="MFS general substrate transporter like domains"/>
    <property type="match status" value="1"/>
</dbReference>
<feature type="transmembrane region" description="Helical" evidence="6">
    <location>
        <begin position="277"/>
        <end position="299"/>
    </location>
</feature>
<dbReference type="InterPro" id="IPR036259">
    <property type="entry name" value="MFS_trans_sf"/>
</dbReference>
<sequence>MTEQGKPIQLDTMNHSTLADYTTSNFQTLSQVNSERNSTSNDASQRIDNTKPIMTLNNPPRNLYRVISACSWGLGTGMTAGVIGSLLPFIEAYYKVNYAIVSLLWLGNALGYILIGLIGHHIDIKIGKWKSLMVGAICHIAMSSIMITGTRFPAIIIAMFLGGVGAALNLGNFNTFLPSLGTKYPGIYHGCYGIGACAGPLFAILMTNNGIQWNYFYYVVLGLTLFNLVFLTLAFKGIDIDIENYTTESDKDESEDTSNQDQKHHDFKAALKDFRTWIGCAFIFFYQGSEVSMGGWVVTFILNYRKGNPTSVGYVSSGFWAGVTIGRFLLTSPLIKYCGNKRSVIVLIGVIMAFDILTWLVPEKIAAGLFASLAGLFIGPIYPMMIVFLTRILPRKIRYCSLVLATAFGSSGGSAIPFLVGILSQISGTFVLHPIFLGCYVLMFLSWIFLPNIERKGAIKHYWQRIW</sequence>
<feature type="transmembrane region" description="Helical" evidence="6">
    <location>
        <begin position="311"/>
        <end position="330"/>
    </location>
</feature>
<dbReference type="PANTHER" id="PTHR23514:SF6">
    <property type="entry name" value="MAJOR FACILITATOR SUPERFAMILY (MFS) PROFILE DOMAIN-CONTAINING PROTEIN"/>
    <property type="match status" value="1"/>
</dbReference>
<dbReference type="EMBL" id="KV454212">
    <property type="protein sequence ID" value="ODQ57981.1"/>
    <property type="molecule type" value="Genomic_DNA"/>
</dbReference>
<feature type="region of interest" description="Disordered" evidence="5">
    <location>
        <begin position="32"/>
        <end position="51"/>
    </location>
</feature>
<feature type="transmembrane region" description="Helical" evidence="6">
    <location>
        <begin position="96"/>
        <end position="119"/>
    </location>
</feature>
<dbReference type="GO" id="GO:0016020">
    <property type="term" value="C:membrane"/>
    <property type="evidence" value="ECO:0007669"/>
    <property type="project" value="UniProtKB-SubCell"/>
</dbReference>
<reference evidence="7 8" key="1">
    <citation type="journal article" date="2016" name="Proc. Natl. Acad. Sci. U.S.A.">
        <title>Comparative genomics of biotechnologically important yeasts.</title>
        <authorList>
            <person name="Riley R."/>
            <person name="Haridas S."/>
            <person name="Wolfe K.H."/>
            <person name="Lopes M.R."/>
            <person name="Hittinger C.T."/>
            <person name="Goeker M."/>
            <person name="Salamov A.A."/>
            <person name="Wisecaver J.H."/>
            <person name="Long T.M."/>
            <person name="Calvey C.H."/>
            <person name="Aerts A.L."/>
            <person name="Barry K.W."/>
            <person name="Choi C."/>
            <person name="Clum A."/>
            <person name="Coughlan A.Y."/>
            <person name="Deshpande S."/>
            <person name="Douglass A.P."/>
            <person name="Hanson S.J."/>
            <person name="Klenk H.-P."/>
            <person name="LaButti K.M."/>
            <person name="Lapidus A."/>
            <person name="Lindquist E.A."/>
            <person name="Lipzen A.M."/>
            <person name="Meier-Kolthoff J.P."/>
            <person name="Ohm R.A."/>
            <person name="Otillar R.P."/>
            <person name="Pangilinan J.L."/>
            <person name="Peng Y."/>
            <person name="Rokas A."/>
            <person name="Rosa C.A."/>
            <person name="Scheuner C."/>
            <person name="Sibirny A.A."/>
            <person name="Slot J.C."/>
            <person name="Stielow J.B."/>
            <person name="Sun H."/>
            <person name="Kurtzman C.P."/>
            <person name="Blackwell M."/>
            <person name="Grigoriev I.V."/>
            <person name="Jeffries T.W."/>
        </authorList>
    </citation>
    <scope>NUCLEOTIDE SEQUENCE [LARGE SCALE GENOMIC DNA]</scope>
    <source>
        <strain evidence="8">ATCC 58044 / CBS 1984 / NCYC 433 / NRRL Y-366-8</strain>
    </source>
</reference>
<evidence type="ECO:0008006" key="9">
    <source>
        <dbReference type="Google" id="ProtNLM"/>
    </source>
</evidence>
<evidence type="ECO:0000256" key="3">
    <source>
        <dbReference type="ARBA" id="ARBA00022989"/>
    </source>
</evidence>
<protein>
    <recommendedName>
        <fullName evidence="9">Major facilitator superfamily (MFS) profile domain-containing protein</fullName>
    </recommendedName>
</protein>
<organism evidence="7 8">
    <name type="scientific">Wickerhamomyces anomalus (strain ATCC 58044 / CBS 1984 / NCYC 433 / NRRL Y-366-8)</name>
    <name type="common">Yeast</name>
    <name type="synonym">Hansenula anomala</name>
    <dbReference type="NCBI Taxonomy" id="683960"/>
    <lineage>
        <taxon>Eukaryota</taxon>
        <taxon>Fungi</taxon>
        <taxon>Dikarya</taxon>
        <taxon>Ascomycota</taxon>
        <taxon>Saccharomycotina</taxon>
        <taxon>Saccharomycetes</taxon>
        <taxon>Phaffomycetales</taxon>
        <taxon>Wickerhamomycetaceae</taxon>
        <taxon>Wickerhamomyces</taxon>
    </lineage>
</organism>
<dbReference type="OrthoDB" id="413079at2759"/>
<comment type="subcellular location">
    <subcellularLocation>
        <location evidence="1">Membrane</location>
        <topology evidence="1">Multi-pass membrane protein</topology>
    </subcellularLocation>
</comment>
<gene>
    <name evidence="7" type="ORF">WICANDRAFT_85163</name>
</gene>
<feature type="transmembrane region" description="Helical" evidence="6">
    <location>
        <begin position="155"/>
        <end position="177"/>
    </location>
</feature>
<dbReference type="GO" id="GO:0022857">
    <property type="term" value="F:transmembrane transporter activity"/>
    <property type="evidence" value="ECO:0007669"/>
    <property type="project" value="InterPro"/>
</dbReference>
<feature type="transmembrane region" description="Helical" evidence="6">
    <location>
        <begin position="430"/>
        <end position="450"/>
    </location>
</feature>
<feature type="transmembrane region" description="Helical" evidence="6">
    <location>
        <begin position="367"/>
        <end position="390"/>
    </location>
</feature>
<evidence type="ECO:0000256" key="1">
    <source>
        <dbReference type="ARBA" id="ARBA00004141"/>
    </source>
</evidence>
<dbReference type="InterPro" id="IPR011701">
    <property type="entry name" value="MFS"/>
</dbReference>
<dbReference type="STRING" id="683960.A0A1E3NXS2"/>
<name>A0A1E3NXS2_WICAA</name>
<keyword evidence="8" id="KW-1185">Reference proteome</keyword>
<feature type="transmembrane region" description="Helical" evidence="6">
    <location>
        <begin position="189"/>
        <end position="209"/>
    </location>
</feature>
<dbReference type="AlphaFoldDB" id="A0A1E3NXS2"/>
<keyword evidence="4 6" id="KW-0472">Membrane</keyword>
<dbReference type="InterPro" id="IPR051788">
    <property type="entry name" value="MFS_Transporter"/>
</dbReference>
<evidence type="ECO:0000256" key="6">
    <source>
        <dbReference type="SAM" id="Phobius"/>
    </source>
</evidence>